<dbReference type="OrthoDB" id="9807829at2"/>
<evidence type="ECO:0000313" key="9">
    <source>
        <dbReference type="Proteomes" id="UP000198651"/>
    </source>
</evidence>
<dbReference type="SUPFAM" id="SSF55120">
    <property type="entry name" value="Pseudouridine synthase"/>
    <property type="match status" value="1"/>
</dbReference>
<keyword evidence="5" id="KW-0694">RNA-binding</keyword>
<dbReference type="InterPro" id="IPR036986">
    <property type="entry name" value="S4_RNA-bd_sf"/>
</dbReference>
<gene>
    <name evidence="8" type="ORF">Ark11_1165</name>
</gene>
<dbReference type="SMART" id="SM00363">
    <property type="entry name" value="S4"/>
    <property type="match status" value="1"/>
</dbReference>
<dbReference type="EMBL" id="LN906597">
    <property type="protein sequence ID" value="CUT17978.1"/>
    <property type="molecule type" value="Genomic_DNA"/>
</dbReference>
<name>A0A0S4M5H9_9BURK</name>
<evidence type="ECO:0000256" key="6">
    <source>
        <dbReference type="RuleBase" id="RU362028"/>
    </source>
</evidence>
<evidence type="ECO:0000256" key="3">
    <source>
        <dbReference type="ARBA" id="ARBA00036882"/>
    </source>
</evidence>
<dbReference type="GO" id="GO:0003723">
    <property type="term" value="F:RNA binding"/>
    <property type="evidence" value="ECO:0007669"/>
    <property type="project" value="UniProtKB-KW"/>
</dbReference>
<dbReference type="CDD" id="cd00165">
    <property type="entry name" value="S4"/>
    <property type="match status" value="1"/>
</dbReference>
<dbReference type="InterPro" id="IPR050188">
    <property type="entry name" value="RluA_PseudoU_synthase"/>
</dbReference>
<dbReference type="Proteomes" id="UP000198651">
    <property type="component" value="Chromosome I"/>
</dbReference>
<dbReference type="InterPro" id="IPR020103">
    <property type="entry name" value="PsdUridine_synth_cat_dom_sf"/>
</dbReference>
<evidence type="ECO:0000256" key="2">
    <source>
        <dbReference type="ARBA" id="ARBA00023235"/>
    </source>
</evidence>
<dbReference type="AlphaFoldDB" id="A0A0S4M5H9"/>
<dbReference type="CDD" id="cd02869">
    <property type="entry name" value="PseudoU_synth_RluA_like"/>
    <property type="match status" value="1"/>
</dbReference>
<dbReference type="SUPFAM" id="SSF55174">
    <property type="entry name" value="Alpha-L RNA-binding motif"/>
    <property type="match status" value="1"/>
</dbReference>
<dbReference type="EC" id="5.4.99.-" evidence="6"/>
<dbReference type="PROSITE" id="PS50889">
    <property type="entry name" value="S4"/>
    <property type="match status" value="1"/>
</dbReference>
<comment type="function">
    <text evidence="6">Responsible for synthesis of pseudouridine from uracil.</text>
</comment>
<evidence type="ECO:0000256" key="1">
    <source>
        <dbReference type="ARBA" id="ARBA00010876"/>
    </source>
</evidence>
<protein>
    <recommendedName>
        <fullName evidence="6">Pseudouridine synthase</fullName>
        <ecNumber evidence="6">5.4.99.-</ecNumber>
    </recommendedName>
</protein>
<comment type="catalytic activity">
    <reaction evidence="3">
        <text>uridine(1911/1915/1917) in 23S rRNA = pseudouridine(1911/1915/1917) in 23S rRNA</text>
        <dbReference type="Rhea" id="RHEA:42524"/>
        <dbReference type="Rhea" id="RHEA-COMP:10097"/>
        <dbReference type="Rhea" id="RHEA-COMP:10098"/>
        <dbReference type="ChEBI" id="CHEBI:65314"/>
        <dbReference type="ChEBI" id="CHEBI:65315"/>
        <dbReference type="EC" id="5.4.99.23"/>
    </reaction>
</comment>
<feature type="domain" description="RNA-binding S4" evidence="7">
    <location>
        <begin position="16"/>
        <end position="80"/>
    </location>
</feature>
<dbReference type="STRING" id="1561003.Ark11_1165"/>
<dbReference type="NCBIfam" id="TIGR00005">
    <property type="entry name" value="rluA_subfam"/>
    <property type="match status" value="1"/>
</dbReference>
<dbReference type="InterPro" id="IPR006225">
    <property type="entry name" value="PsdUridine_synth_RluC/D"/>
</dbReference>
<dbReference type="Gene3D" id="3.30.2350.10">
    <property type="entry name" value="Pseudouridine synthase"/>
    <property type="match status" value="1"/>
</dbReference>
<organism evidence="8 9">
    <name type="scientific">Candidatus Ichthyocystis hellenicum</name>
    <dbReference type="NCBI Taxonomy" id="1561003"/>
    <lineage>
        <taxon>Bacteria</taxon>
        <taxon>Pseudomonadati</taxon>
        <taxon>Pseudomonadota</taxon>
        <taxon>Betaproteobacteria</taxon>
        <taxon>Burkholderiales</taxon>
        <taxon>Candidatus Ichthyocystis</taxon>
    </lineage>
</organism>
<dbReference type="PROSITE" id="PS01129">
    <property type="entry name" value="PSI_RLU"/>
    <property type="match status" value="1"/>
</dbReference>
<evidence type="ECO:0000313" key="8">
    <source>
        <dbReference type="EMBL" id="CUT17978.1"/>
    </source>
</evidence>
<comment type="similarity">
    <text evidence="1 6">Belongs to the pseudouridine synthase RluA family.</text>
</comment>
<dbReference type="PANTHER" id="PTHR21600">
    <property type="entry name" value="MITOCHONDRIAL RNA PSEUDOURIDINE SYNTHASE"/>
    <property type="match status" value="1"/>
</dbReference>
<accession>A0A0S4M5H9</accession>
<sequence>MDNIRSVIVSSEDHGCRIDKFLAIHIDSFSRSQWKACINTGDVYVNSKCANPDYRVNANDVIYIYSLPPSPSSVIIPQNIDLNIVHESDSYLVVDKQSGITVHPGSGCVDGTLINGLLFRYPELRELPRAGLLHRLDKNTSGLLIVAKNQHAYQHLFKQMMERKIEKRYWALVWGETVSHFTIEKNVGRDCFNRTKMAICNKDSGRYAKTICIPHKISPCRKVSLVECILETGRTHQIRVHLSSCNLPIIGDEKYSPGNLFLISPVKRQCLHAKSIKFICPERKCQVSYYSKIPTDIESAIKHFSIDQ</sequence>
<dbReference type="RefSeq" id="WP_092343457.1">
    <property type="nucleotide sequence ID" value="NZ_LN906597.1"/>
</dbReference>
<dbReference type="InterPro" id="IPR006145">
    <property type="entry name" value="PsdUridine_synth_RsuA/RluA"/>
</dbReference>
<dbReference type="PATRIC" id="fig|1561003.3.peg.1201"/>
<evidence type="ECO:0000259" key="7">
    <source>
        <dbReference type="SMART" id="SM00363"/>
    </source>
</evidence>
<evidence type="ECO:0000256" key="4">
    <source>
        <dbReference type="PIRSR" id="PIRSR606225-1"/>
    </source>
</evidence>
<keyword evidence="2 6" id="KW-0413">Isomerase</keyword>
<reference evidence="9" key="1">
    <citation type="submission" date="2015-11" db="EMBL/GenBank/DDBJ databases">
        <authorList>
            <person name="Seth-Smith H.M.B."/>
        </authorList>
    </citation>
    <scope>NUCLEOTIDE SEQUENCE [LARGE SCALE GENOMIC DNA]</scope>
    <source>
        <strain evidence="9">2013Ark11</strain>
    </source>
</reference>
<dbReference type="InterPro" id="IPR002942">
    <property type="entry name" value="S4_RNA-bd"/>
</dbReference>
<feature type="active site" evidence="4">
    <location>
        <position position="137"/>
    </location>
</feature>
<dbReference type="GO" id="GO:0000455">
    <property type="term" value="P:enzyme-directed rRNA pseudouridine synthesis"/>
    <property type="evidence" value="ECO:0007669"/>
    <property type="project" value="TreeGrafter"/>
</dbReference>
<evidence type="ECO:0000256" key="5">
    <source>
        <dbReference type="PROSITE-ProRule" id="PRU00182"/>
    </source>
</evidence>
<dbReference type="GO" id="GO:0160140">
    <property type="term" value="F:23S rRNA pseudouridine(1911/1915/1917) synthase activity"/>
    <property type="evidence" value="ECO:0007669"/>
    <property type="project" value="UniProtKB-EC"/>
</dbReference>
<comment type="catalytic activity">
    <reaction evidence="6">
        <text>a uridine in RNA = a pseudouridine in RNA</text>
        <dbReference type="Rhea" id="RHEA:48348"/>
        <dbReference type="Rhea" id="RHEA-COMP:12068"/>
        <dbReference type="Rhea" id="RHEA-COMP:12069"/>
        <dbReference type="ChEBI" id="CHEBI:65314"/>
        <dbReference type="ChEBI" id="CHEBI:65315"/>
    </reaction>
</comment>
<dbReference type="Pfam" id="PF00849">
    <property type="entry name" value="PseudoU_synth_2"/>
    <property type="match status" value="1"/>
</dbReference>
<keyword evidence="9" id="KW-1185">Reference proteome</keyword>
<dbReference type="Gene3D" id="3.10.290.10">
    <property type="entry name" value="RNA-binding S4 domain"/>
    <property type="match status" value="1"/>
</dbReference>
<proteinExistence type="inferred from homology"/>
<dbReference type="InterPro" id="IPR006224">
    <property type="entry name" value="PsdUridine_synth_RluA-like_CS"/>
</dbReference>
<dbReference type="PANTHER" id="PTHR21600:SF44">
    <property type="entry name" value="RIBOSOMAL LARGE SUBUNIT PSEUDOURIDINE SYNTHASE D"/>
    <property type="match status" value="1"/>
</dbReference>